<dbReference type="EMBL" id="GBXM01107571">
    <property type="protein sequence ID" value="JAH01006.1"/>
    <property type="molecule type" value="Transcribed_RNA"/>
</dbReference>
<proteinExistence type="predicted"/>
<sequence length="12" mass="1330">MLSTLAGQYECN</sequence>
<organism evidence="1">
    <name type="scientific">Anguilla anguilla</name>
    <name type="common">European freshwater eel</name>
    <name type="synonym">Muraena anguilla</name>
    <dbReference type="NCBI Taxonomy" id="7936"/>
    <lineage>
        <taxon>Eukaryota</taxon>
        <taxon>Metazoa</taxon>
        <taxon>Chordata</taxon>
        <taxon>Craniata</taxon>
        <taxon>Vertebrata</taxon>
        <taxon>Euteleostomi</taxon>
        <taxon>Actinopterygii</taxon>
        <taxon>Neopterygii</taxon>
        <taxon>Teleostei</taxon>
        <taxon>Anguilliformes</taxon>
        <taxon>Anguillidae</taxon>
        <taxon>Anguilla</taxon>
    </lineage>
</organism>
<accession>A0A0E9P8P4</accession>
<name>A0A0E9P8P4_ANGAN</name>
<reference evidence="1" key="2">
    <citation type="journal article" date="2015" name="Fish Shellfish Immunol.">
        <title>Early steps in the European eel (Anguilla anguilla)-Vibrio vulnificus interaction in the gills: Role of the RtxA13 toxin.</title>
        <authorList>
            <person name="Callol A."/>
            <person name="Pajuelo D."/>
            <person name="Ebbesson L."/>
            <person name="Teles M."/>
            <person name="MacKenzie S."/>
            <person name="Amaro C."/>
        </authorList>
    </citation>
    <scope>NUCLEOTIDE SEQUENCE</scope>
</reference>
<reference evidence="1" key="1">
    <citation type="submission" date="2014-11" db="EMBL/GenBank/DDBJ databases">
        <authorList>
            <person name="Amaro Gonzalez C."/>
        </authorList>
    </citation>
    <scope>NUCLEOTIDE SEQUENCE</scope>
</reference>
<evidence type="ECO:0000313" key="1">
    <source>
        <dbReference type="EMBL" id="JAH01006.1"/>
    </source>
</evidence>
<protein>
    <submittedName>
        <fullName evidence="1">Uncharacterized protein</fullName>
    </submittedName>
</protein>